<evidence type="ECO:0000313" key="4">
    <source>
        <dbReference type="Proteomes" id="UP000034749"/>
    </source>
</evidence>
<evidence type="ECO:0000313" key="3">
    <source>
        <dbReference type="EMBL" id="KKR78171.1"/>
    </source>
</evidence>
<accession>A0A0G0TTN5</accession>
<feature type="region of interest" description="Disordered" evidence="1">
    <location>
        <begin position="204"/>
        <end position="232"/>
    </location>
</feature>
<dbReference type="PANTHER" id="PTHR21666">
    <property type="entry name" value="PEPTIDASE-RELATED"/>
    <property type="match status" value="1"/>
</dbReference>
<dbReference type="Pfam" id="PF01551">
    <property type="entry name" value="Peptidase_M23"/>
    <property type="match status" value="1"/>
</dbReference>
<organism evidence="3 4">
    <name type="scientific">Candidatus Nomurabacteria bacterium GW2011_GWA2_40_9</name>
    <dbReference type="NCBI Taxonomy" id="1618734"/>
    <lineage>
        <taxon>Bacteria</taxon>
        <taxon>Candidatus Nomuraibacteriota</taxon>
    </lineage>
</organism>
<dbReference type="Gene3D" id="3.10.350.10">
    <property type="entry name" value="LysM domain"/>
    <property type="match status" value="2"/>
</dbReference>
<dbReference type="InterPro" id="IPR018392">
    <property type="entry name" value="LysM"/>
</dbReference>
<name>A0A0G0TTN5_9BACT</name>
<dbReference type="CDD" id="cd00118">
    <property type="entry name" value="LysM"/>
    <property type="match status" value="2"/>
</dbReference>
<dbReference type="InterPro" id="IPR016047">
    <property type="entry name" value="M23ase_b-sheet_dom"/>
</dbReference>
<dbReference type="PROSITE" id="PS51782">
    <property type="entry name" value="LYSM"/>
    <property type="match status" value="2"/>
</dbReference>
<dbReference type="GO" id="GO:0004222">
    <property type="term" value="F:metalloendopeptidase activity"/>
    <property type="evidence" value="ECO:0007669"/>
    <property type="project" value="TreeGrafter"/>
</dbReference>
<gene>
    <name evidence="3" type="ORF">UU24_C0041G0012</name>
</gene>
<dbReference type="PANTHER" id="PTHR21666:SF270">
    <property type="entry name" value="MUREIN HYDROLASE ACTIVATOR ENVC"/>
    <property type="match status" value="1"/>
</dbReference>
<comment type="caution">
    <text evidence="3">The sequence shown here is derived from an EMBL/GenBank/DDBJ whole genome shotgun (WGS) entry which is preliminary data.</text>
</comment>
<reference evidence="3 4" key="1">
    <citation type="journal article" date="2015" name="Nature">
        <title>rRNA introns, odd ribosomes, and small enigmatic genomes across a large radiation of phyla.</title>
        <authorList>
            <person name="Brown C.T."/>
            <person name="Hug L.A."/>
            <person name="Thomas B.C."/>
            <person name="Sharon I."/>
            <person name="Castelle C.J."/>
            <person name="Singh A."/>
            <person name="Wilkins M.J."/>
            <person name="Williams K.H."/>
            <person name="Banfield J.F."/>
        </authorList>
    </citation>
    <scope>NUCLEOTIDE SEQUENCE [LARGE SCALE GENOMIC DNA]</scope>
</reference>
<dbReference type="Proteomes" id="UP000034749">
    <property type="component" value="Unassembled WGS sequence"/>
</dbReference>
<evidence type="ECO:0000256" key="1">
    <source>
        <dbReference type="SAM" id="MobiDB-lite"/>
    </source>
</evidence>
<dbReference type="CDD" id="cd12797">
    <property type="entry name" value="M23_peptidase"/>
    <property type="match status" value="1"/>
</dbReference>
<dbReference type="Gene3D" id="2.70.70.10">
    <property type="entry name" value="Glucose Permease (Domain IIA)"/>
    <property type="match status" value="1"/>
</dbReference>
<dbReference type="InterPro" id="IPR011055">
    <property type="entry name" value="Dup_hybrid_motif"/>
</dbReference>
<protein>
    <submittedName>
        <fullName evidence="3">Peptidase M23 family protein</fullName>
    </submittedName>
</protein>
<dbReference type="AlphaFoldDB" id="A0A0G0TTN5"/>
<dbReference type="PATRIC" id="fig|1618734.3.peg.696"/>
<feature type="compositionally biased region" description="Low complexity" evidence="1">
    <location>
        <begin position="218"/>
        <end position="232"/>
    </location>
</feature>
<dbReference type="InterPro" id="IPR050570">
    <property type="entry name" value="Cell_wall_metabolism_enzyme"/>
</dbReference>
<dbReference type="SUPFAM" id="SSF54106">
    <property type="entry name" value="LysM domain"/>
    <property type="match status" value="1"/>
</dbReference>
<dbReference type="SMART" id="SM00257">
    <property type="entry name" value="LysM"/>
    <property type="match status" value="2"/>
</dbReference>
<evidence type="ECO:0000259" key="2">
    <source>
        <dbReference type="PROSITE" id="PS51782"/>
    </source>
</evidence>
<dbReference type="SUPFAM" id="SSF51261">
    <property type="entry name" value="Duplicated hybrid motif"/>
    <property type="match status" value="1"/>
</dbReference>
<sequence>MPLTTQAGFLADLLGTDAVAGTPETISSNLSETNSQNMTLLQANVSSASIIEDKKQSKTTKTAKKDDESAIKEDVDISIVSDNALSPATSPLGVSDGTQNDEESFSDQVSIYVIRKGDSIGNIAKMFGVSVNTIYWVNDLKKGDKLKEGETLVILPFDGLTHTVKAKETLVGIAKLYKADIDDIIAFNGITKNEKLSVGDELVIPDGQKSEESDKPVKNSNSSSTNSSSAKSKNLKSVDGYFIFPLPFKKQTQGTHDRYAKDYGAPTGTPIYAAASGTVVVAKGSGYNGGYGLLVIIKHPNDTETRYAHMSKIRTSVGKQVSQGEIIGDVGSTGRSTGPHLHFEARGVDKFPF</sequence>
<feature type="domain" description="LysM" evidence="2">
    <location>
        <begin position="160"/>
        <end position="204"/>
    </location>
</feature>
<proteinExistence type="predicted"/>
<dbReference type="InterPro" id="IPR036779">
    <property type="entry name" value="LysM_dom_sf"/>
</dbReference>
<dbReference type="EMBL" id="LBZW01000041">
    <property type="protein sequence ID" value="KKR78171.1"/>
    <property type="molecule type" value="Genomic_DNA"/>
</dbReference>
<feature type="compositionally biased region" description="Basic and acidic residues" evidence="1">
    <location>
        <begin position="208"/>
        <end position="217"/>
    </location>
</feature>
<feature type="domain" description="LysM" evidence="2">
    <location>
        <begin position="110"/>
        <end position="154"/>
    </location>
</feature>
<dbReference type="Pfam" id="PF01476">
    <property type="entry name" value="LysM"/>
    <property type="match status" value="2"/>
</dbReference>